<feature type="region of interest" description="Disordered" evidence="1">
    <location>
        <begin position="442"/>
        <end position="466"/>
    </location>
</feature>
<name>A0ABM0K8M5_APLCA</name>
<accession>A0ABM0K8M5</accession>
<dbReference type="GeneID" id="101860459"/>
<feature type="transmembrane region" description="Helical" evidence="2">
    <location>
        <begin position="478"/>
        <end position="505"/>
    </location>
</feature>
<evidence type="ECO:0000256" key="3">
    <source>
        <dbReference type="SAM" id="SignalP"/>
    </source>
</evidence>
<feature type="signal peptide" evidence="3">
    <location>
        <begin position="1"/>
        <end position="29"/>
    </location>
</feature>
<evidence type="ECO:0000313" key="5">
    <source>
        <dbReference type="RefSeq" id="XP_005111421.2"/>
    </source>
</evidence>
<protein>
    <submittedName>
        <fullName evidence="5">Uncharacterized protein LOC101860459</fullName>
    </submittedName>
</protein>
<evidence type="ECO:0000256" key="2">
    <source>
        <dbReference type="SAM" id="Phobius"/>
    </source>
</evidence>
<keyword evidence="4" id="KW-1185">Reference proteome</keyword>
<organism evidence="4 5">
    <name type="scientific">Aplysia californica</name>
    <name type="common">California sea hare</name>
    <dbReference type="NCBI Taxonomy" id="6500"/>
    <lineage>
        <taxon>Eukaryota</taxon>
        <taxon>Metazoa</taxon>
        <taxon>Spiralia</taxon>
        <taxon>Lophotrochozoa</taxon>
        <taxon>Mollusca</taxon>
        <taxon>Gastropoda</taxon>
        <taxon>Heterobranchia</taxon>
        <taxon>Euthyneura</taxon>
        <taxon>Tectipleura</taxon>
        <taxon>Aplysiida</taxon>
        <taxon>Aplysioidea</taxon>
        <taxon>Aplysiidae</taxon>
        <taxon>Aplysia</taxon>
    </lineage>
</organism>
<dbReference type="Proteomes" id="UP000694888">
    <property type="component" value="Unplaced"/>
</dbReference>
<gene>
    <name evidence="5" type="primary">LOC101860459</name>
</gene>
<feature type="region of interest" description="Disordered" evidence="1">
    <location>
        <begin position="512"/>
        <end position="545"/>
    </location>
</feature>
<keyword evidence="3" id="KW-0732">Signal</keyword>
<sequence>MASRPSLPSGLWAWFLVSLLAPSCRPVSQFPWGSTVYIRCGVDVDWGEPRHVTHMHALRLDYTPARGRGGAWRGLAALTFDPSGLESERQDFTSGSDWSVYFHTGPRTEMNNPYRTSIVLYIFRVRTHHAGSVRCTINYATINSPKGRIRREKFFNFTVLAPALSKLPTVARLDEDFHPKVREVFEGTSPIQLPCPRLKGHDTVTLTRLVDPREVEARGQVLSHVDSTGKLHTVETDAHVDVSWDREAQSLETNLRPFSCARDTGVYLCHPGNTSYLLVGKERLHSPELKVKARVDSRHWVLKFCAKGPLLVSYEWSVTSSNCSRKWAERGGKREETMALFGVVGHSRECPVYQYCAQFILRADLDLQACEFTANLSAIIDLNGMLLYRAASSPSPDDMVEVYSDRVIATVSPGDLRLIKSRLMKSKKPGLDLGYFRLPQSGTPPSPHASLSPAPPEMSVLKGRHTEDDDEEWSLTPIMIAALVLIVLVILTSLVVLACLCRVYMQTNKTLKEQQPRYEQASREKSRNDKPDRKEKEEDESKTYM</sequence>
<proteinExistence type="predicted"/>
<keyword evidence="2" id="KW-1133">Transmembrane helix</keyword>
<keyword evidence="2" id="KW-0812">Transmembrane</keyword>
<feature type="chain" id="PRO_5046174955" evidence="3">
    <location>
        <begin position="30"/>
        <end position="545"/>
    </location>
</feature>
<keyword evidence="2" id="KW-0472">Membrane</keyword>
<evidence type="ECO:0000313" key="4">
    <source>
        <dbReference type="Proteomes" id="UP000694888"/>
    </source>
</evidence>
<reference evidence="5" key="1">
    <citation type="submission" date="2025-08" db="UniProtKB">
        <authorList>
            <consortium name="RefSeq"/>
        </authorList>
    </citation>
    <scope>IDENTIFICATION</scope>
</reference>
<evidence type="ECO:0000256" key="1">
    <source>
        <dbReference type="SAM" id="MobiDB-lite"/>
    </source>
</evidence>
<dbReference type="RefSeq" id="XP_005111421.2">
    <property type="nucleotide sequence ID" value="XM_005111364.3"/>
</dbReference>